<comment type="caution">
    <text evidence="5">The sequence shown here is derived from an EMBL/GenBank/DDBJ whole genome shotgun (WGS) entry which is preliminary data.</text>
</comment>
<evidence type="ECO:0000313" key="6">
    <source>
        <dbReference type="Proteomes" id="UP000598120"/>
    </source>
</evidence>
<dbReference type="GO" id="GO:0003841">
    <property type="term" value="F:1-acylglycerol-3-phosphate O-acyltransferase activity"/>
    <property type="evidence" value="ECO:0007669"/>
    <property type="project" value="TreeGrafter"/>
</dbReference>
<evidence type="ECO:0000259" key="4">
    <source>
        <dbReference type="SMART" id="SM00563"/>
    </source>
</evidence>
<name>A0A8J2XJG6_9FLAO</name>
<feature type="domain" description="Phospholipid/glycerol acyltransferase" evidence="4">
    <location>
        <begin position="32"/>
        <end position="144"/>
    </location>
</feature>
<dbReference type="AlphaFoldDB" id="A0A8J2XJG6"/>
<protein>
    <submittedName>
        <fullName evidence="5">Acyltransferase</fullName>
    </submittedName>
</protein>
<keyword evidence="3 5" id="KW-0012">Acyltransferase</keyword>
<dbReference type="GO" id="GO:0006654">
    <property type="term" value="P:phosphatidic acid biosynthetic process"/>
    <property type="evidence" value="ECO:0007669"/>
    <property type="project" value="TreeGrafter"/>
</dbReference>
<comment type="pathway">
    <text evidence="1">Lipid metabolism.</text>
</comment>
<dbReference type="Pfam" id="PF01553">
    <property type="entry name" value="Acyltransferase"/>
    <property type="match status" value="1"/>
</dbReference>
<dbReference type="SMART" id="SM00563">
    <property type="entry name" value="PlsC"/>
    <property type="match status" value="1"/>
</dbReference>
<sequence>MRWLAKFIYYKLLGWKVVGNTNFSKDTVKKAVIIAVPHTSWHDFYIGVLLRKVLGIKTNFIGKKELFVGPFGWYLRAIGGAPIDRKTNENKVDAIAKLFKDKDEFRITLAPEGTRKKVDEWRTGFYYIAKAANVPIIMFTLDFENKQNRISEPFYTTDNIEADFKFMRSFYEGVKGKIPEYS</sequence>
<dbReference type="EMBL" id="BMIC01000013">
    <property type="protein sequence ID" value="GFZ94600.1"/>
    <property type="molecule type" value="Genomic_DNA"/>
</dbReference>
<keyword evidence="6" id="KW-1185">Reference proteome</keyword>
<dbReference type="PANTHER" id="PTHR10434:SF9">
    <property type="entry name" value="PHOSPHOLIPID_GLYCEROL ACYLTRANSFERASE DOMAIN-CONTAINING PROTEIN"/>
    <property type="match status" value="1"/>
</dbReference>
<dbReference type="Proteomes" id="UP000598120">
    <property type="component" value="Unassembled WGS sequence"/>
</dbReference>
<dbReference type="RefSeq" id="WP_188607027.1">
    <property type="nucleotide sequence ID" value="NZ_BMIC01000013.1"/>
</dbReference>
<gene>
    <name evidence="5" type="ORF">GCM10011531_27920</name>
</gene>
<reference evidence="5 6" key="1">
    <citation type="journal article" date="2014" name="Int. J. Syst. Evol. Microbiol.">
        <title>Complete genome sequence of Corynebacterium casei LMG S-19264T (=DSM 44701T), isolated from a smear-ripened cheese.</title>
        <authorList>
            <consortium name="US DOE Joint Genome Institute (JGI-PGF)"/>
            <person name="Walter F."/>
            <person name="Albersmeier A."/>
            <person name="Kalinowski J."/>
            <person name="Ruckert C."/>
        </authorList>
    </citation>
    <scope>NUCLEOTIDE SEQUENCE [LARGE SCALE GENOMIC DNA]</scope>
    <source>
        <strain evidence="5 6">CGMCC 1.15295</strain>
    </source>
</reference>
<accession>A0A8J2XJG6</accession>
<evidence type="ECO:0000256" key="3">
    <source>
        <dbReference type="ARBA" id="ARBA00023315"/>
    </source>
</evidence>
<dbReference type="InterPro" id="IPR002123">
    <property type="entry name" value="Plipid/glycerol_acylTrfase"/>
</dbReference>
<proteinExistence type="predicted"/>
<evidence type="ECO:0000313" key="5">
    <source>
        <dbReference type="EMBL" id="GFZ94600.1"/>
    </source>
</evidence>
<evidence type="ECO:0000256" key="1">
    <source>
        <dbReference type="ARBA" id="ARBA00005189"/>
    </source>
</evidence>
<evidence type="ECO:0000256" key="2">
    <source>
        <dbReference type="ARBA" id="ARBA00022679"/>
    </source>
</evidence>
<dbReference type="PANTHER" id="PTHR10434">
    <property type="entry name" value="1-ACYL-SN-GLYCEROL-3-PHOSPHATE ACYLTRANSFERASE"/>
    <property type="match status" value="1"/>
</dbReference>
<organism evidence="5 6">
    <name type="scientific">Aquaticitalea lipolytica</name>
    <dbReference type="NCBI Taxonomy" id="1247562"/>
    <lineage>
        <taxon>Bacteria</taxon>
        <taxon>Pseudomonadati</taxon>
        <taxon>Bacteroidota</taxon>
        <taxon>Flavobacteriia</taxon>
        <taxon>Flavobacteriales</taxon>
        <taxon>Flavobacteriaceae</taxon>
        <taxon>Aquaticitalea</taxon>
    </lineage>
</organism>
<dbReference type="SUPFAM" id="SSF69593">
    <property type="entry name" value="Glycerol-3-phosphate (1)-acyltransferase"/>
    <property type="match status" value="1"/>
</dbReference>
<keyword evidence="2" id="KW-0808">Transferase</keyword>